<feature type="transmembrane region" description="Helical" evidence="6">
    <location>
        <begin position="655"/>
        <end position="676"/>
    </location>
</feature>
<evidence type="ECO:0000256" key="2">
    <source>
        <dbReference type="ARBA" id="ARBA00022692"/>
    </source>
</evidence>
<evidence type="ECO:0000256" key="5">
    <source>
        <dbReference type="SAM" id="Coils"/>
    </source>
</evidence>
<dbReference type="Pfam" id="PF12698">
    <property type="entry name" value="ABC2_membrane_3"/>
    <property type="match status" value="1"/>
</dbReference>
<dbReference type="GO" id="GO:0016020">
    <property type="term" value="C:membrane"/>
    <property type="evidence" value="ECO:0007669"/>
    <property type="project" value="UniProtKB-SubCell"/>
</dbReference>
<dbReference type="EMBL" id="CP063687">
    <property type="protein sequence ID" value="QOY25690.1"/>
    <property type="molecule type" value="Genomic_DNA"/>
</dbReference>
<evidence type="ECO:0000256" key="3">
    <source>
        <dbReference type="ARBA" id="ARBA00022989"/>
    </source>
</evidence>
<feature type="transmembrane region" description="Helical" evidence="6">
    <location>
        <begin position="685"/>
        <end position="704"/>
    </location>
</feature>
<keyword evidence="2 6" id="KW-0812">Transmembrane</keyword>
<dbReference type="NCBIfam" id="TIGR03061">
    <property type="entry name" value="pip_yhgE_Nterm"/>
    <property type="match status" value="1"/>
</dbReference>
<dbReference type="PANTHER" id="PTHR43077">
    <property type="entry name" value="TRANSPORT PERMEASE YVFS-RELATED"/>
    <property type="match status" value="1"/>
</dbReference>
<feature type="transmembrane region" description="Helical" evidence="6">
    <location>
        <begin position="620"/>
        <end position="643"/>
    </location>
</feature>
<evidence type="ECO:0000256" key="1">
    <source>
        <dbReference type="ARBA" id="ARBA00004141"/>
    </source>
</evidence>
<dbReference type="PANTHER" id="PTHR43077:SF5">
    <property type="entry name" value="PHAGE INFECTION PROTEIN"/>
    <property type="match status" value="1"/>
</dbReference>
<dbReference type="InterPro" id="IPR023908">
    <property type="entry name" value="xxxLxxG_rpt"/>
</dbReference>
<name>A0A411A443_BACVE</name>
<organism evidence="8 9">
    <name type="scientific">Bacillus velezensis</name>
    <dbReference type="NCBI Taxonomy" id="492670"/>
    <lineage>
        <taxon>Bacteria</taxon>
        <taxon>Bacillati</taxon>
        <taxon>Bacillota</taxon>
        <taxon>Bacilli</taxon>
        <taxon>Bacillales</taxon>
        <taxon>Bacillaceae</taxon>
        <taxon>Bacillus</taxon>
        <taxon>Bacillus amyloliquefaciens group</taxon>
    </lineage>
</organism>
<dbReference type="InterPro" id="IPR017501">
    <property type="entry name" value="Phage_infect_YhgE_C"/>
</dbReference>
<dbReference type="Gene3D" id="3.40.1710.10">
    <property type="entry name" value="abc type-2 transporter like domain"/>
    <property type="match status" value="1"/>
</dbReference>
<dbReference type="AlphaFoldDB" id="A0A411A443"/>
<feature type="transmembrane region" description="Helical" evidence="6">
    <location>
        <begin position="588"/>
        <end position="608"/>
    </location>
</feature>
<sequence>MNTIKSQWKDIVTNKKLLIPIIAILFVPLIYSGVFLKAYWDPYGTVDQLPVVVVNQDKGADYEGKHLQIGDDLVKELKKNDNFDWHFSSDLDQSLKDLLNAKYYLLVEIPEDFSKNASTVMDKNPKKLDLKYHTNAGSNYVGATIGEKAIDKLKASVSKEVTEQYAKVIFDNFKDIAKGLGKASSGAKKIDDGTKNAKDGSAKLKENLAKLTESTATISDKTQQLADGAAKVTSGIQTLDSSIAKLQSASAEIQDKSGQIASGGGQVASGLKTSLDAQKQLQQKLPDLTNGLSALNSKAQEVSQKAAAFEDAINSVNLSDIENAVGQLEQTEKDLQQFKKKLSDLKNNLDARDDAVKKVIKDSDFLTDEQKAKLVQLLNEKLPKADLPDLDNIVSQLPSGGDIQLPDMSVIKSALADVKAKADQLKALPQSTSKLYNGAAAVQDAINQLTAGTDKLYSGAQTVFESQNKLTAGIGEYNSKFGQLKSGSEALVSGSGQVSGGLTKLLDAQNKIHDGSSKIEQGQASLGTGLSKLLDGTGQLSSQLKDAADQTGDIKTDDKTYSMFADPVKTDDNAIHSVPNYGTGLTPYILSMGLYVGGLMLTVVFPLSEASGRPRNGFEWFLSKFSVILLVGLIQSVIVATVLLKGIGLDVESTWRFYLFTMITSIAFLSMIQLLATTMGNPGRFIAVIILVLQLGASGGTFPLELLPGFYQVIHGALPMTYSINGFRAVISNGDYGYMWQQASILLGIAVVMIALTIVYFTVQSKKEHKTEEEITA</sequence>
<dbReference type="InterPro" id="IPR017500">
    <property type="entry name" value="Phage_infect_YhgE_N"/>
</dbReference>
<accession>A0A411A443</accession>
<dbReference type="NCBIfam" id="TIGR03062">
    <property type="entry name" value="pip_yhgE_Cterm"/>
    <property type="match status" value="1"/>
</dbReference>
<keyword evidence="3 6" id="KW-1133">Transmembrane helix</keyword>
<proteinExistence type="predicted"/>
<gene>
    <name evidence="8" type="primary">esaA</name>
    <name evidence="8" type="ORF">BACVE_000619</name>
</gene>
<protein>
    <submittedName>
        <fullName evidence="8">ESAT-6 secretion accessory factor EsaA</fullName>
    </submittedName>
</protein>
<feature type="transmembrane region" description="Helical" evidence="6">
    <location>
        <begin position="743"/>
        <end position="763"/>
    </location>
</feature>
<evidence type="ECO:0000313" key="8">
    <source>
        <dbReference type="EMBL" id="QOY25690.1"/>
    </source>
</evidence>
<evidence type="ECO:0000256" key="6">
    <source>
        <dbReference type="SAM" id="Phobius"/>
    </source>
</evidence>
<evidence type="ECO:0000259" key="7">
    <source>
        <dbReference type="Pfam" id="PF12698"/>
    </source>
</evidence>
<dbReference type="InterPro" id="IPR051328">
    <property type="entry name" value="T7SS_ABC-Transporter"/>
</dbReference>
<dbReference type="InterPro" id="IPR013525">
    <property type="entry name" value="ABC2_TM"/>
</dbReference>
<keyword evidence="4 6" id="KW-0472">Membrane</keyword>
<dbReference type="SUPFAM" id="SSF57997">
    <property type="entry name" value="Tropomyosin"/>
    <property type="match status" value="1"/>
</dbReference>
<dbReference type="Gene3D" id="1.10.287.950">
    <property type="entry name" value="Methyl-accepting chemotaxis protein"/>
    <property type="match status" value="1"/>
</dbReference>
<dbReference type="RefSeq" id="WP_017417387.1">
    <property type="nucleotide sequence ID" value="NZ_BDDG01000003.1"/>
</dbReference>
<feature type="domain" description="ABC-2 type transporter transmembrane" evidence="7">
    <location>
        <begin position="21"/>
        <end position="758"/>
    </location>
</feature>
<evidence type="ECO:0000313" key="9">
    <source>
        <dbReference type="Proteomes" id="UP000587477"/>
    </source>
</evidence>
<dbReference type="GO" id="GO:0140359">
    <property type="term" value="F:ABC-type transporter activity"/>
    <property type="evidence" value="ECO:0007669"/>
    <property type="project" value="InterPro"/>
</dbReference>
<evidence type="ECO:0000256" key="4">
    <source>
        <dbReference type="ARBA" id="ARBA00023136"/>
    </source>
</evidence>
<feature type="transmembrane region" description="Helical" evidence="6">
    <location>
        <begin position="21"/>
        <end position="40"/>
    </location>
</feature>
<feature type="coiled-coil region" evidence="5">
    <location>
        <begin position="292"/>
        <end position="355"/>
    </location>
</feature>
<dbReference type="NCBIfam" id="TIGR03057">
    <property type="entry name" value="xxxLxxG_by_4"/>
    <property type="match status" value="1"/>
</dbReference>
<dbReference type="Proteomes" id="UP000587477">
    <property type="component" value="Chromosome"/>
</dbReference>
<keyword evidence="5" id="KW-0175">Coiled coil</keyword>
<comment type="subcellular location">
    <subcellularLocation>
        <location evidence="1">Membrane</location>
        <topology evidence="1">Multi-pass membrane protein</topology>
    </subcellularLocation>
</comment>
<reference evidence="9" key="1">
    <citation type="submission" date="2020-10" db="EMBL/GenBank/DDBJ databases">
        <title>Complete genome sequence of Bacillus velezensis NST6.</title>
        <authorList>
            <person name="Choi J."/>
        </authorList>
    </citation>
    <scope>NUCLEOTIDE SEQUENCE [LARGE SCALE GENOMIC DNA]</scope>
    <source>
        <strain evidence="9">NST6</strain>
    </source>
</reference>